<dbReference type="eggNOG" id="ENOG5033K1Y">
    <property type="taxonomic scope" value="Bacteria"/>
</dbReference>
<reference evidence="1 2" key="1">
    <citation type="journal article" date="2008" name="Genome Biol.">
        <title>Encapsulated in silica: genome, proteome and physiology of the thermophilic bacterium Anoxybacillus flavithermus WK1.</title>
        <authorList>
            <person name="Saw J.H."/>
            <person name="Mountain B.W."/>
            <person name="Feng L."/>
            <person name="Omelchenko M.V."/>
            <person name="Hou S."/>
            <person name="Saito J.A."/>
            <person name="Stott M.B."/>
            <person name="Li D."/>
            <person name="Zhao G."/>
            <person name="Wu J."/>
            <person name="Galperin M.Y."/>
            <person name="Koonin E.V."/>
            <person name="Makarova K.S."/>
            <person name="Wolf Y.I."/>
            <person name="Rigden D.J."/>
            <person name="Dunfield P.F."/>
            <person name="Wang L."/>
            <person name="Alam M."/>
        </authorList>
    </citation>
    <scope>NUCLEOTIDE SEQUENCE [LARGE SCALE GENOMIC DNA]</scope>
    <source>
        <strain evidence="2">DSM 21510 / WK1</strain>
    </source>
</reference>
<evidence type="ECO:0000313" key="1">
    <source>
        <dbReference type="EMBL" id="ACJ33208.1"/>
    </source>
</evidence>
<protein>
    <submittedName>
        <fullName evidence="1">Uncharacterized conserved protein</fullName>
    </submittedName>
</protein>
<dbReference type="KEGG" id="afl:Aflv_0830"/>
<dbReference type="AlphaFoldDB" id="B7GKC3"/>
<dbReference type="Proteomes" id="UP000000742">
    <property type="component" value="Chromosome"/>
</dbReference>
<accession>B7GKC3</accession>
<dbReference type="HOGENOM" id="CLU_167376_0_0_9"/>
<gene>
    <name evidence="1" type="ordered locus">Aflv_0830</name>
</gene>
<proteinExistence type="predicted"/>
<dbReference type="STRING" id="491915.Aflv_0830"/>
<dbReference type="EMBL" id="CP000922">
    <property type="protein sequence ID" value="ACJ33208.1"/>
    <property type="molecule type" value="Genomic_DNA"/>
</dbReference>
<dbReference type="InterPro" id="IPR020534">
    <property type="entry name" value="Uncharacterised_YqxA"/>
</dbReference>
<dbReference type="Pfam" id="PF12438">
    <property type="entry name" value="DUF3679"/>
    <property type="match status" value="1"/>
</dbReference>
<organism evidence="1 2">
    <name type="scientific">Anoxybacillus flavithermus (strain DSM 21510 / WK1)</name>
    <dbReference type="NCBI Taxonomy" id="491915"/>
    <lineage>
        <taxon>Bacteria</taxon>
        <taxon>Bacillati</taxon>
        <taxon>Bacillota</taxon>
        <taxon>Bacilli</taxon>
        <taxon>Bacillales</taxon>
        <taxon>Anoxybacillaceae</taxon>
        <taxon>Anoxybacillus</taxon>
    </lineage>
</organism>
<name>B7GKC3_ANOFW</name>
<evidence type="ECO:0000313" key="2">
    <source>
        <dbReference type="Proteomes" id="UP000000742"/>
    </source>
</evidence>
<sequence>MSKMVKFTMQSLLIAVIFLVGVLLGMQQANEGMRKMKGYNDPSLEQVVHVSKDETIVLGQSIEEKKEKLQQIEAFNMFSKAGQKLATFVHSLVEQMLSLMQKAG</sequence>